<dbReference type="EMBL" id="BMQN01000013">
    <property type="protein sequence ID" value="GGS04187.1"/>
    <property type="molecule type" value="Genomic_DNA"/>
</dbReference>
<accession>A0ABQ2SA83</accession>
<evidence type="ECO:0000313" key="1">
    <source>
        <dbReference type="EMBL" id="GGS04187.1"/>
    </source>
</evidence>
<protein>
    <submittedName>
        <fullName evidence="1">Uncharacterized protein</fullName>
    </submittedName>
</protein>
<sequence length="92" mass="10098">MTRFPSGARDRGGRAGGVMVRVGVVRVGRTGGTASDGRVYPRAALRGEGSLEQVSEFRHQNHRFLMPPFSVLLSQIHSLHSAIKNPSLWQML</sequence>
<dbReference type="Proteomes" id="UP000644548">
    <property type="component" value="Unassembled WGS sequence"/>
</dbReference>
<comment type="caution">
    <text evidence="1">The sequence shown here is derived from an EMBL/GenBank/DDBJ whole genome shotgun (WGS) entry which is preliminary data.</text>
</comment>
<keyword evidence="2" id="KW-1185">Reference proteome</keyword>
<organism evidence="1 2">
    <name type="scientific">Deinococcus sedimenti</name>
    <dbReference type="NCBI Taxonomy" id="1867090"/>
    <lineage>
        <taxon>Bacteria</taxon>
        <taxon>Thermotogati</taxon>
        <taxon>Deinococcota</taxon>
        <taxon>Deinococci</taxon>
        <taxon>Deinococcales</taxon>
        <taxon>Deinococcaceae</taxon>
        <taxon>Deinococcus</taxon>
    </lineage>
</organism>
<proteinExistence type="predicted"/>
<name>A0ABQ2SA83_9DEIO</name>
<evidence type="ECO:0000313" key="2">
    <source>
        <dbReference type="Proteomes" id="UP000644548"/>
    </source>
</evidence>
<reference evidence="2" key="1">
    <citation type="journal article" date="2019" name="Int. J. Syst. Evol. Microbiol.">
        <title>The Global Catalogue of Microorganisms (GCM) 10K type strain sequencing project: providing services to taxonomists for standard genome sequencing and annotation.</title>
        <authorList>
            <consortium name="The Broad Institute Genomics Platform"/>
            <consortium name="The Broad Institute Genome Sequencing Center for Infectious Disease"/>
            <person name="Wu L."/>
            <person name="Ma J."/>
        </authorList>
    </citation>
    <scope>NUCLEOTIDE SEQUENCE [LARGE SCALE GENOMIC DNA]</scope>
    <source>
        <strain evidence="2">JCM 31405</strain>
    </source>
</reference>
<gene>
    <name evidence="1" type="ORF">GCM10008960_33460</name>
</gene>